<dbReference type="Gene3D" id="3.10.180.10">
    <property type="entry name" value="2,3-Dihydroxybiphenyl 1,2-Dioxygenase, domain 1"/>
    <property type="match status" value="1"/>
</dbReference>
<dbReference type="InterPro" id="IPR037523">
    <property type="entry name" value="VOC_core"/>
</dbReference>
<dbReference type="RefSeq" id="WP_162638312.1">
    <property type="nucleotide sequence ID" value="NZ_CP048286.1"/>
</dbReference>
<dbReference type="GO" id="GO:0016829">
    <property type="term" value="F:lyase activity"/>
    <property type="evidence" value="ECO:0007669"/>
    <property type="project" value="UniProtKB-KW"/>
</dbReference>
<dbReference type="EMBL" id="CP048286">
    <property type="protein sequence ID" value="QHW29743.1"/>
    <property type="molecule type" value="Genomic_DNA"/>
</dbReference>
<keyword evidence="2" id="KW-0456">Lyase</keyword>
<name>A0A6C0NVH5_9BACL</name>
<evidence type="ECO:0000259" key="1">
    <source>
        <dbReference type="PROSITE" id="PS51819"/>
    </source>
</evidence>
<feature type="domain" description="VOC" evidence="1">
    <location>
        <begin position="9"/>
        <end position="149"/>
    </location>
</feature>
<organism evidence="2 3">
    <name type="scientific">Paenibacillus rhizovicinus</name>
    <dbReference type="NCBI Taxonomy" id="2704463"/>
    <lineage>
        <taxon>Bacteria</taxon>
        <taxon>Bacillati</taxon>
        <taxon>Bacillota</taxon>
        <taxon>Bacilli</taxon>
        <taxon>Bacillales</taxon>
        <taxon>Paenibacillaceae</taxon>
        <taxon>Paenibacillus</taxon>
    </lineage>
</organism>
<proteinExistence type="predicted"/>
<reference evidence="2 3" key="1">
    <citation type="submission" date="2020-02" db="EMBL/GenBank/DDBJ databases">
        <title>Paenibacillus sp. nov., isolated from rhizosphere soil of tomato.</title>
        <authorList>
            <person name="Weon H.-Y."/>
            <person name="Lee S.A."/>
        </authorList>
    </citation>
    <scope>NUCLEOTIDE SEQUENCE [LARGE SCALE GENOMIC DNA]</scope>
    <source>
        <strain evidence="2 3">14171R-81</strain>
    </source>
</reference>
<dbReference type="AlphaFoldDB" id="A0A6C0NVH5"/>
<gene>
    <name evidence="2" type="ORF">GZH47_02075</name>
</gene>
<evidence type="ECO:0000313" key="3">
    <source>
        <dbReference type="Proteomes" id="UP000479114"/>
    </source>
</evidence>
<sequence length="150" mass="17026">MENNVELDGFIQIAIVVKDIQKAAETWAKFFNVPVPEIHNHPPSHNPDLTYRGKPAYYGLKLANIQVGKFIIELHEPDEHESTFREFLDKHGNGVHHLGFQVGEKRDAVIGELEEMGYVMRTIGYYPGSSWTIVDSEEDLGVNLNIKPRA</sequence>
<dbReference type="Proteomes" id="UP000479114">
    <property type="component" value="Chromosome"/>
</dbReference>
<keyword evidence="3" id="KW-1185">Reference proteome</keyword>
<accession>A0A6C0NVH5</accession>
<dbReference type="PROSITE" id="PS51819">
    <property type="entry name" value="VOC"/>
    <property type="match status" value="1"/>
</dbReference>
<dbReference type="SUPFAM" id="SSF54593">
    <property type="entry name" value="Glyoxalase/Bleomycin resistance protein/Dihydroxybiphenyl dioxygenase"/>
    <property type="match status" value="1"/>
</dbReference>
<dbReference type="KEGG" id="prz:GZH47_02075"/>
<dbReference type="Pfam" id="PF13669">
    <property type="entry name" value="Glyoxalase_4"/>
    <property type="match status" value="1"/>
</dbReference>
<protein>
    <submittedName>
        <fullName evidence="2">Lactoylglutathione lyase</fullName>
    </submittedName>
</protein>
<evidence type="ECO:0000313" key="2">
    <source>
        <dbReference type="EMBL" id="QHW29743.1"/>
    </source>
</evidence>
<dbReference type="InterPro" id="IPR029068">
    <property type="entry name" value="Glyas_Bleomycin-R_OHBP_Dase"/>
</dbReference>